<gene>
    <name evidence="2" type="ORF">B5J99_00155</name>
</gene>
<evidence type="ECO:0008006" key="4">
    <source>
        <dbReference type="Google" id="ProtNLM"/>
    </source>
</evidence>
<dbReference type="Proteomes" id="UP000258016">
    <property type="component" value="Chromosome"/>
</dbReference>
<proteinExistence type="predicted"/>
<keyword evidence="3" id="KW-1185">Reference proteome</keyword>
<protein>
    <recommendedName>
        <fullName evidence="4">DUF2239 domain-containing protein</fullName>
    </recommendedName>
</protein>
<evidence type="ECO:0000313" key="3">
    <source>
        <dbReference type="Proteomes" id="UP000258016"/>
    </source>
</evidence>
<evidence type="ECO:0000313" key="2">
    <source>
        <dbReference type="EMBL" id="ASR50078.1"/>
    </source>
</evidence>
<name>A0ABN5AZ43_9SPHN</name>
<evidence type="ECO:0000256" key="1">
    <source>
        <dbReference type="SAM" id="MobiDB-lite"/>
    </source>
</evidence>
<dbReference type="InterPro" id="IPR018715">
    <property type="entry name" value="DUF2239"/>
</dbReference>
<organism evidence="2 3">
    <name type="scientific">Blastomonas fulva</name>
    <dbReference type="NCBI Taxonomy" id="1550728"/>
    <lineage>
        <taxon>Bacteria</taxon>
        <taxon>Pseudomonadati</taxon>
        <taxon>Pseudomonadota</taxon>
        <taxon>Alphaproteobacteria</taxon>
        <taxon>Sphingomonadales</taxon>
        <taxon>Sphingomonadaceae</taxon>
        <taxon>Blastomonas</taxon>
    </lineage>
</organism>
<sequence length="198" mass="21605">MSGYTAFLGGKAIAAGDRDEVARAVRDSLHLHDGAVMVFEDETGRITDLDYRSVTAQGAGRPKLGVKAREVTLLPRHWEWLSLQPGGASAALRRLVEEARGKGQTERQRRDAAYRFMQAACGDMPGYEEALRALYAGREDDLTAILQQWPQDMARYAGTLLGHAPNEPRTDPAALPSTPRFRPASPDTATAAGQHPPR</sequence>
<feature type="region of interest" description="Disordered" evidence="1">
    <location>
        <begin position="161"/>
        <end position="198"/>
    </location>
</feature>
<dbReference type="GeneID" id="303483983"/>
<accession>A0ABN5AZ43</accession>
<dbReference type="RefSeq" id="WP_117351086.1">
    <property type="nucleotide sequence ID" value="NZ_CP020083.1"/>
</dbReference>
<reference evidence="2 3" key="1">
    <citation type="submission" date="2017-03" db="EMBL/GenBank/DDBJ databases">
        <title>Complete genome sequence of Blastomonas fulva degrading microcsystin LR.</title>
        <authorList>
            <person name="Lee H.-g."/>
            <person name="Jin L."/>
            <person name="oh H.-M."/>
        </authorList>
    </citation>
    <scope>NUCLEOTIDE SEQUENCE [LARGE SCALE GENOMIC DNA]</scope>
    <source>
        <strain evidence="2 3">T2</strain>
    </source>
</reference>
<dbReference type="EMBL" id="CP020083">
    <property type="protein sequence ID" value="ASR50078.1"/>
    <property type="molecule type" value="Genomic_DNA"/>
</dbReference>
<dbReference type="Pfam" id="PF09998">
    <property type="entry name" value="DUF2239"/>
    <property type="match status" value="1"/>
</dbReference>